<dbReference type="PANTHER" id="PTHR43540:SF6">
    <property type="entry name" value="ISOCHORISMATASE-LIKE DOMAIN-CONTAINING PROTEIN"/>
    <property type="match status" value="1"/>
</dbReference>
<accession>A0A8H8R0S7</accession>
<name>A0A8H8R0S7_9HELO</name>
<dbReference type="Gene3D" id="3.40.50.850">
    <property type="entry name" value="Isochorismatase-like"/>
    <property type="match status" value="1"/>
</dbReference>
<dbReference type="AlphaFoldDB" id="A0A8H8R0S7"/>
<dbReference type="SUPFAM" id="SSF52499">
    <property type="entry name" value="Isochorismatase-like hydrolases"/>
    <property type="match status" value="1"/>
</dbReference>
<keyword evidence="5" id="KW-1185">Reference proteome</keyword>
<evidence type="ECO:0000313" key="4">
    <source>
        <dbReference type="EMBL" id="TVY26358.1"/>
    </source>
</evidence>
<keyword evidence="2 4" id="KW-0378">Hydrolase</keyword>
<reference evidence="4 5" key="1">
    <citation type="submission" date="2018-05" db="EMBL/GenBank/DDBJ databases">
        <title>Genome sequencing and assembly of the regulated plant pathogen Lachnellula willkommii and related sister species for the development of diagnostic species identification markers.</title>
        <authorList>
            <person name="Giroux E."/>
            <person name="Bilodeau G."/>
        </authorList>
    </citation>
    <scope>NUCLEOTIDE SEQUENCE [LARGE SCALE GENOMIC DNA]</scope>
    <source>
        <strain evidence="4 5">CBS 185.66</strain>
    </source>
</reference>
<comment type="caution">
    <text evidence="4">The sequence shown here is derived from an EMBL/GenBank/DDBJ whole genome shotgun (WGS) entry which is preliminary data.</text>
</comment>
<dbReference type="InterPro" id="IPR036380">
    <property type="entry name" value="Isochorismatase-like_sf"/>
</dbReference>
<sequence length="221" mass="24573">MQQHLRNTKQPFTKMVQLDSAPALVVVDMQNGFCHKQGSFAKMGMQSEPTAIIPHINELRSAFRAANIPVFFLRTGYNADYSDRRGRDARDRVEELQGLVRGSWDADILDELTPEPNEKVVDKTRNSGFFQTSLESTLKERGVNHLILTGVGTDVCVESTARDAYQMNFAVTTISDATGTCNKPDHLAALHTLRIFGGTASTAEVIEALQKSQDLRNQRMS</sequence>
<evidence type="ECO:0000313" key="5">
    <source>
        <dbReference type="Proteomes" id="UP000431533"/>
    </source>
</evidence>
<dbReference type="EMBL" id="QGMH01000071">
    <property type="protein sequence ID" value="TVY26358.1"/>
    <property type="molecule type" value="Genomic_DNA"/>
</dbReference>
<dbReference type="InterPro" id="IPR050272">
    <property type="entry name" value="Isochorismatase-like_hydrls"/>
</dbReference>
<dbReference type="Proteomes" id="UP000431533">
    <property type="component" value="Unassembled WGS sequence"/>
</dbReference>
<dbReference type="GO" id="GO:0016787">
    <property type="term" value="F:hydrolase activity"/>
    <property type="evidence" value="ECO:0007669"/>
    <property type="project" value="UniProtKB-KW"/>
</dbReference>
<comment type="similarity">
    <text evidence="1">Belongs to the isochorismatase family.</text>
</comment>
<dbReference type="Pfam" id="PF00857">
    <property type="entry name" value="Isochorismatase"/>
    <property type="match status" value="1"/>
</dbReference>
<dbReference type="GeneID" id="41986211"/>
<dbReference type="RefSeq" id="XP_031005146.1">
    <property type="nucleotide sequence ID" value="XM_031150954.1"/>
</dbReference>
<gene>
    <name evidence="4" type="primary">rutB_3</name>
    <name evidence="4" type="ORF">LHYA1_G006013</name>
</gene>
<protein>
    <submittedName>
        <fullName evidence="4">Peroxyureidoacrylate/ureidoacrylate amidohydrolase</fullName>
    </submittedName>
</protein>
<dbReference type="CDD" id="cd00431">
    <property type="entry name" value="cysteine_hydrolases"/>
    <property type="match status" value="1"/>
</dbReference>
<feature type="domain" description="Isochorismatase-like" evidence="3">
    <location>
        <begin position="23"/>
        <end position="203"/>
    </location>
</feature>
<dbReference type="PANTHER" id="PTHR43540">
    <property type="entry name" value="PEROXYUREIDOACRYLATE/UREIDOACRYLATE AMIDOHYDROLASE-RELATED"/>
    <property type="match status" value="1"/>
</dbReference>
<dbReference type="InterPro" id="IPR000868">
    <property type="entry name" value="Isochorismatase-like_dom"/>
</dbReference>
<dbReference type="OrthoDB" id="167809at2759"/>
<proteinExistence type="inferred from homology"/>
<evidence type="ECO:0000256" key="1">
    <source>
        <dbReference type="ARBA" id="ARBA00006336"/>
    </source>
</evidence>
<organism evidence="4 5">
    <name type="scientific">Lachnellula hyalina</name>
    <dbReference type="NCBI Taxonomy" id="1316788"/>
    <lineage>
        <taxon>Eukaryota</taxon>
        <taxon>Fungi</taxon>
        <taxon>Dikarya</taxon>
        <taxon>Ascomycota</taxon>
        <taxon>Pezizomycotina</taxon>
        <taxon>Leotiomycetes</taxon>
        <taxon>Helotiales</taxon>
        <taxon>Lachnaceae</taxon>
        <taxon>Lachnellula</taxon>
    </lineage>
</organism>
<evidence type="ECO:0000256" key="2">
    <source>
        <dbReference type="ARBA" id="ARBA00022801"/>
    </source>
</evidence>
<evidence type="ECO:0000259" key="3">
    <source>
        <dbReference type="Pfam" id="PF00857"/>
    </source>
</evidence>